<reference evidence="3 4" key="1">
    <citation type="submission" date="2019-01" db="EMBL/GenBank/DDBJ databases">
        <title>High-quality-draft genome sequences of five non-tuberculosis mycobacteriaceae isolated from a nosocomial environment.</title>
        <authorList>
            <person name="Tiago I."/>
            <person name="Alarico S."/>
            <person name="Pereira S.G."/>
            <person name="Coelho C."/>
            <person name="Maranha A."/>
            <person name="Empadinhas N."/>
        </authorList>
    </citation>
    <scope>NUCLEOTIDE SEQUENCE [LARGE SCALE GENOMIC DNA]</scope>
    <source>
        <strain evidence="3 4">22DIII</strain>
    </source>
</reference>
<dbReference type="RefSeq" id="WP_133414657.1">
    <property type="nucleotide sequence ID" value="NZ_SDLP01000008.1"/>
</dbReference>
<keyword evidence="1 3" id="KW-0378">Hydrolase</keyword>
<name>A0A4R5X2Q2_9MYCO</name>
<dbReference type="EMBL" id="SDLP01000008">
    <property type="protein sequence ID" value="TDL04654.1"/>
    <property type="molecule type" value="Genomic_DNA"/>
</dbReference>
<dbReference type="Proteomes" id="UP000294952">
    <property type="component" value="Unassembled WGS sequence"/>
</dbReference>
<dbReference type="GO" id="GO:0050126">
    <property type="term" value="F:N-carbamoylputrescine amidase activity"/>
    <property type="evidence" value="ECO:0007669"/>
    <property type="project" value="TreeGrafter"/>
</dbReference>
<dbReference type="InterPro" id="IPR050345">
    <property type="entry name" value="Aliph_Amidase/BUP"/>
</dbReference>
<dbReference type="Pfam" id="PF00795">
    <property type="entry name" value="CN_hydrolase"/>
    <property type="match status" value="1"/>
</dbReference>
<protein>
    <submittedName>
        <fullName evidence="3">Carbon-nitrogen hydrolase</fullName>
    </submittedName>
</protein>
<dbReference type="GO" id="GO:0033388">
    <property type="term" value="P:putrescine biosynthetic process from arginine"/>
    <property type="evidence" value="ECO:0007669"/>
    <property type="project" value="TreeGrafter"/>
</dbReference>
<accession>A0A4R5X2Q2</accession>
<dbReference type="AlphaFoldDB" id="A0A4R5X2Q2"/>
<dbReference type="SUPFAM" id="SSF56317">
    <property type="entry name" value="Carbon-nitrogen hydrolase"/>
    <property type="match status" value="1"/>
</dbReference>
<feature type="domain" description="CN hydrolase" evidence="2">
    <location>
        <begin position="5"/>
        <end position="249"/>
    </location>
</feature>
<evidence type="ECO:0000313" key="4">
    <source>
        <dbReference type="Proteomes" id="UP000294952"/>
    </source>
</evidence>
<evidence type="ECO:0000256" key="1">
    <source>
        <dbReference type="ARBA" id="ARBA00022801"/>
    </source>
</evidence>
<evidence type="ECO:0000259" key="2">
    <source>
        <dbReference type="PROSITE" id="PS50263"/>
    </source>
</evidence>
<proteinExistence type="predicted"/>
<evidence type="ECO:0000313" key="3">
    <source>
        <dbReference type="EMBL" id="TDL04654.1"/>
    </source>
</evidence>
<dbReference type="PANTHER" id="PTHR43674:SF2">
    <property type="entry name" value="BETA-UREIDOPROPIONASE"/>
    <property type="match status" value="1"/>
</dbReference>
<gene>
    <name evidence="3" type="ORF">EUA04_23115</name>
</gene>
<dbReference type="Gene3D" id="3.60.110.10">
    <property type="entry name" value="Carbon-nitrogen hydrolase"/>
    <property type="match status" value="1"/>
</dbReference>
<sequence>MSTQLRVSAVPVDVSIGDVDGNLARIRAAVAAVGRRGPHLVVLPELATSGYVFADRNEARACALTAGDSVLTALGADLSRDTVLVVGFCERDGEQLYNSALVVGADGVFGCYRKSHLWAAERSIFESGAQAGAVVDTPICRLGLAICYDNEFPELPRRLALAGADVLALPVNWPLVDRPAGEHAPEIVQAMAAARSSRLPTVIADRHGTERGVEWTGGTCVISPDGWVCATSAGVEDPATALLTLTSDKTIGPFNDLFADRRPDLYGDIVVPRIPTRVPSFE</sequence>
<dbReference type="PANTHER" id="PTHR43674">
    <property type="entry name" value="NITRILASE C965.09-RELATED"/>
    <property type="match status" value="1"/>
</dbReference>
<dbReference type="PROSITE" id="PS50263">
    <property type="entry name" value="CN_HYDROLASE"/>
    <property type="match status" value="1"/>
</dbReference>
<dbReference type="InterPro" id="IPR003010">
    <property type="entry name" value="C-N_Hydrolase"/>
</dbReference>
<dbReference type="InterPro" id="IPR036526">
    <property type="entry name" value="C-N_Hydrolase_sf"/>
</dbReference>
<comment type="caution">
    <text evidence="3">The sequence shown here is derived from an EMBL/GenBank/DDBJ whole genome shotgun (WGS) entry which is preliminary data.</text>
</comment>
<organism evidence="3 4">
    <name type="scientific">Mycolicibacterium obuense</name>
    <dbReference type="NCBI Taxonomy" id="1807"/>
    <lineage>
        <taxon>Bacteria</taxon>
        <taxon>Bacillati</taxon>
        <taxon>Actinomycetota</taxon>
        <taxon>Actinomycetes</taxon>
        <taxon>Mycobacteriales</taxon>
        <taxon>Mycobacteriaceae</taxon>
        <taxon>Mycolicibacterium</taxon>
    </lineage>
</organism>